<dbReference type="GO" id="GO:0005886">
    <property type="term" value="C:plasma membrane"/>
    <property type="evidence" value="ECO:0007669"/>
    <property type="project" value="UniProtKB-SubCell"/>
</dbReference>
<dbReference type="PANTHER" id="PTHR23513:SF6">
    <property type="entry name" value="MAJOR FACILITATOR SUPERFAMILY ASSOCIATED DOMAIN-CONTAINING PROTEIN"/>
    <property type="match status" value="1"/>
</dbReference>
<feature type="transmembrane region" description="Helical" evidence="7">
    <location>
        <begin position="234"/>
        <end position="258"/>
    </location>
</feature>
<evidence type="ECO:0000256" key="2">
    <source>
        <dbReference type="ARBA" id="ARBA00022448"/>
    </source>
</evidence>
<dbReference type="PANTHER" id="PTHR23513">
    <property type="entry name" value="INTEGRAL MEMBRANE EFFLUX PROTEIN-RELATED"/>
    <property type="match status" value="1"/>
</dbReference>
<evidence type="ECO:0000256" key="1">
    <source>
        <dbReference type="ARBA" id="ARBA00004651"/>
    </source>
</evidence>
<dbReference type="GeneID" id="93770219"/>
<reference evidence="9 12" key="2">
    <citation type="submission" date="2021-03" db="EMBL/GenBank/DDBJ databases">
        <title>Whole genome shotgun sequence of Salinispora arenicola NBRC 105043.</title>
        <authorList>
            <person name="Komaki H."/>
            <person name="Tamura T."/>
        </authorList>
    </citation>
    <scope>NUCLEOTIDE SEQUENCE [LARGE SCALE GENOMIC DNA]</scope>
    <source>
        <strain evidence="9 12">NBRC 105043</strain>
    </source>
</reference>
<comment type="subcellular location">
    <subcellularLocation>
        <location evidence="1">Cell membrane</location>
        <topology evidence="1">Multi-pass membrane protein</topology>
    </subcellularLocation>
</comment>
<protein>
    <submittedName>
        <fullName evidence="9">MFS transporter</fullName>
    </submittedName>
    <submittedName>
        <fullName evidence="10">Putative MFS family arabinose efflux permease</fullName>
    </submittedName>
</protein>
<keyword evidence="3" id="KW-1003">Cell membrane</keyword>
<evidence type="ECO:0000313" key="12">
    <source>
        <dbReference type="Proteomes" id="UP000677457"/>
    </source>
</evidence>
<gene>
    <name evidence="10" type="ORF">FB564_0890</name>
    <name evidence="9" type="ORF">Sar04_08110</name>
</gene>
<evidence type="ECO:0000256" key="3">
    <source>
        <dbReference type="ARBA" id="ARBA00022475"/>
    </source>
</evidence>
<dbReference type="InterPro" id="IPR020846">
    <property type="entry name" value="MFS_dom"/>
</dbReference>
<keyword evidence="2" id="KW-0813">Transport</keyword>
<dbReference type="Pfam" id="PF05977">
    <property type="entry name" value="MFS_3"/>
    <property type="match status" value="1"/>
</dbReference>
<dbReference type="AlphaFoldDB" id="A0A542XJ02"/>
<dbReference type="InterPro" id="IPR010290">
    <property type="entry name" value="TM_effector"/>
</dbReference>
<dbReference type="Gene3D" id="1.20.1250.20">
    <property type="entry name" value="MFS general substrate transporter like domains"/>
    <property type="match status" value="1"/>
</dbReference>
<comment type="caution">
    <text evidence="10">The sequence shown here is derived from an EMBL/GenBank/DDBJ whole genome shotgun (WGS) entry which is preliminary data.</text>
</comment>
<evidence type="ECO:0000256" key="6">
    <source>
        <dbReference type="ARBA" id="ARBA00023136"/>
    </source>
</evidence>
<feature type="transmembrane region" description="Helical" evidence="7">
    <location>
        <begin position="181"/>
        <end position="198"/>
    </location>
</feature>
<feature type="transmembrane region" description="Helical" evidence="7">
    <location>
        <begin position="294"/>
        <end position="313"/>
    </location>
</feature>
<name>A0A542XJ02_SALAC</name>
<keyword evidence="6 7" id="KW-0472">Membrane</keyword>
<feature type="transmembrane region" description="Helical" evidence="7">
    <location>
        <begin position="55"/>
        <end position="75"/>
    </location>
</feature>
<feature type="transmembrane region" description="Helical" evidence="7">
    <location>
        <begin position="264"/>
        <end position="287"/>
    </location>
</feature>
<evidence type="ECO:0000256" key="7">
    <source>
        <dbReference type="SAM" id="Phobius"/>
    </source>
</evidence>
<feature type="transmembrane region" description="Helical" evidence="7">
    <location>
        <begin position="383"/>
        <end position="404"/>
    </location>
</feature>
<keyword evidence="12" id="KW-1185">Reference proteome</keyword>
<reference evidence="10 11" key="1">
    <citation type="submission" date="2019-06" db="EMBL/GenBank/DDBJ databases">
        <title>Sequencing the genomes of 1000 actinobacteria strains.</title>
        <authorList>
            <person name="Klenk H.-P."/>
        </authorList>
    </citation>
    <scope>NUCLEOTIDE SEQUENCE [LARGE SCALE GENOMIC DNA]</scope>
    <source>
        <strain evidence="10 11">DSM 44819</strain>
    </source>
</reference>
<dbReference type="CDD" id="cd06173">
    <property type="entry name" value="MFS_MefA_like"/>
    <property type="match status" value="1"/>
</dbReference>
<feature type="transmembrane region" description="Helical" evidence="7">
    <location>
        <begin position="353"/>
        <end position="377"/>
    </location>
</feature>
<evidence type="ECO:0000259" key="8">
    <source>
        <dbReference type="PROSITE" id="PS50850"/>
    </source>
</evidence>
<keyword evidence="5 7" id="KW-1133">Transmembrane helix</keyword>
<feature type="transmembrane region" description="Helical" evidence="7">
    <location>
        <begin position="319"/>
        <end position="341"/>
    </location>
</feature>
<feature type="transmembrane region" description="Helical" evidence="7">
    <location>
        <begin position="23"/>
        <end position="49"/>
    </location>
</feature>
<evidence type="ECO:0000313" key="9">
    <source>
        <dbReference type="EMBL" id="GIM82613.1"/>
    </source>
</evidence>
<dbReference type="EMBL" id="BOQM01000006">
    <property type="protein sequence ID" value="GIM82613.1"/>
    <property type="molecule type" value="Genomic_DNA"/>
</dbReference>
<dbReference type="Proteomes" id="UP000677457">
    <property type="component" value="Unassembled WGS sequence"/>
</dbReference>
<dbReference type="PROSITE" id="PS50850">
    <property type="entry name" value="MFS"/>
    <property type="match status" value="1"/>
</dbReference>
<dbReference type="Proteomes" id="UP000315983">
    <property type="component" value="Unassembled WGS sequence"/>
</dbReference>
<dbReference type="GO" id="GO:0022857">
    <property type="term" value="F:transmembrane transporter activity"/>
    <property type="evidence" value="ECO:0007669"/>
    <property type="project" value="InterPro"/>
</dbReference>
<accession>A0A542XJ02</accession>
<dbReference type="InterPro" id="IPR036259">
    <property type="entry name" value="MFS_trans_sf"/>
</dbReference>
<organism evidence="10 11">
    <name type="scientific">Salinispora arenicola</name>
    <dbReference type="NCBI Taxonomy" id="168697"/>
    <lineage>
        <taxon>Bacteria</taxon>
        <taxon>Bacillati</taxon>
        <taxon>Actinomycetota</taxon>
        <taxon>Actinomycetes</taxon>
        <taxon>Micromonosporales</taxon>
        <taxon>Micromonosporaceae</taxon>
        <taxon>Salinispora</taxon>
    </lineage>
</organism>
<sequence length="427" mass="45029">MTTTAQPRPGTPVPPLRHNRDFLLLWSGTAVSLVGLTVSTIAYPLLILAVTGSTAAAGVVGFFSLLPALLFQLPAGVLVDRWNRRRLMIWCDVIRALGAASVVLALALDELTLAHVVVVGFVEGTMSVFFNLAAHAAVPNVVHPDHLSTALSRNEARSRAATMLGTTLGGVLFGLSRALPFVLHAVTHVISLVTLLFIRSDFQSDRQVRTRTTGMLAEVGEGTRWLWRQPFLRTAALLVAGSNLLFRALFLVVVVMATDVGASPAAVGVLLSVAGAGGVLGSLVAGWCQRRLPLSALVVGANWVWAVLMGVIVLTDSLYLLAAAYAAMWFVGPVWNVAVATHQLRVTPDRLRGRVLGAMGLLASGALPVGALIGGLLLEWSDARTAALVLAGWMVLLALVATIAPSLRRAIAPVETTTTPDAEPAVR</sequence>
<proteinExistence type="predicted"/>
<evidence type="ECO:0000313" key="11">
    <source>
        <dbReference type="Proteomes" id="UP000315983"/>
    </source>
</evidence>
<evidence type="ECO:0000256" key="4">
    <source>
        <dbReference type="ARBA" id="ARBA00022692"/>
    </source>
</evidence>
<keyword evidence="4 7" id="KW-0812">Transmembrane</keyword>
<dbReference type="SUPFAM" id="SSF103473">
    <property type="entry name" value="MFS general substrate transporter"/>
    <property type="match status" value="1"/>
</dbReference>
<dbReference type="RefSeq" id="WP_018808093.1">
    <property type="nucleotide sequence ID" value="NZ_BOQM01000006.1"/>
</dbReference>
<dbReference type="EMBL" id="VFOL01000001">
    <property type="protein sequence ID" value="TQL35822.1"/>
    <property type="molecule type" value="Genomic_DNA"/>
</dbReference>
<feature type="domain" description="Major facilitator superfamily (MFS) profile" evidence="8">
    <location>
        <begin position="21"/>
        <end position="409"/>
    </location>
</feature>
<evidence type="ECO:0000313" key="10">
    <source>
        <dbReference type="EMBL" id="TQL35822.1"/>
    </source>
</evidence>
<evidence type="ECO:0000256" key="5">
    <source>
        <dbReference type="ARBA" id="ARBA00022989"/>
    </source>
</evidence>